<evidence type="ECO:0000256" key="9">
    <source>
        <dbReference type="ARBA" id="ARBA00037295"/>
    </source>
</evidence>
<feature type="transmembrane region" description="Helical" evidence="11">
    <location>
        <begin position="274"/>
        <end position="291"/>
    </location>
</feature>
<dbReference type="RefSeq" id="WP_353944903.1">
    <property type="nucleotide sequence ID" value="NZ_CP159534.1"/>
</dbReference>
<dbReference type="AlphaFoldDB" id="A0AAU8IY89"/>
<keyword evidence="5 11" id="KW-0812">Transmembrane</keyword>
<dbReference type="InterPro" id="IPR005829">
    <property type="entry name" value="Sugar_transporter_CS"/>
</dbReference>
<dbReference type="PROSITE" id="PS00216">
    <property type="entry name" value="SUGAR_TRANSPORT_1"/>
    <property type="match status" value="1"/>
</dbReference>
<evidence type="ECO:0000256" key="6">
    <source>
        <dbReference type="ARBA" id="ARBA00022847"/>
    </source>
</evidence>
<dbReference type="EMBL" id="CP159534">
    <property type="protein sequence ID" value="XCJ73420.1"/>
    <property type="molecule type" value="Genomic_DNA"/>
</dbReference>
<dbReference type="PROSITE" id="PS00217">
    <property type="entry name" value="SUGAR_TRANSPORT_2"/>
    <property type="match status" value="1"/>
</dbReference>
<dbReference type="Gene3D" id="1.20.1250.20">
    <property type="entry name" value="MFS general substrate transporter like domains"/>
    <property type="match status" value="2"/>
</dbReference>
<organism evidence="13">
    <name type="scientific">Streptomyces tabacisoli</name>
    <dbReference type="NCBI Taxonomy" id="3156398"/>
    <lineage>
        <taxon>Bacteria</taxon>
        <taxon>Bacillati</taxon>
        <taxon>Actinomycetota</taxon>
        <taxon>Actinomycetes</taxon>
        <taxon>Kitasatosporales</taxon>
        <taxon>Streptomycetaceae</taxon>
        <taxon>Streptomyces</taxon>
    </lineage>
</organism>
<evidence type="ECO:0000256" key="10">
    <source>
        <dbReference type="ARBA" id="ARBA00039918"/>
    </source>
</evidence>
<accession>A0AAU8IY89</accession>
<dbReference type="FunFam" id="1.20.1250.20:FF:000300">
    <property type="entry name" value="Dicarboxylate MFS transporter"/>
    <property type="match status" value="1"/>
</dbReference>
<feature type="transmembrane region" description="Helical" evidence="11">
    <location>
        <begin position="20"/>
        <end position="38"/>
    </location>
</feature>
<keyword evidence="8 11" id="KW-0472">Membrane</keyword>
<evidence type="ECO:0000256" key="5">
    <source>
        <dbReference type="ARBA" id="ARBA00022692"/>
    </source>
</evidence>
<gene>
    <name evidence="13" type="ORF">ABII15_27205</name>
</gene>
<feature type="transmembrane region" description="Helical" evidence="11">
    <location>
        <begin position="237"/>
        <end position="254"/>
    </location>
</feature>
<dbReference type="PANTHER" id="PTHR43528">
    <property type="entry name" value="ALPHA-KETOGLUTARATE PERMEASE"/>
    <property type="match status" value="1"/>
</dbReference>
<dbReference type="GO" id="GO:0005886">
    <property type="term" value="C:plasma membrane"/>
    <property type="evidence" value="ECO:0007669"/>
    <property type="project" value="UniProtKB-SubCell"/>
</dbReference>
<feature type="transmembrane region" description="Helical" evidence="11">
    <location>
        <begin position="50"/>
        <end position="68"/>
    </location>
</feature>
<dbReference type="InterPro" id="IPR011701">
    <property type="entry name" value="MFS"/>
</dbReference>
<evidence type="ECO:0000256" key="3">
    <source>
        <dbReference type="ARBA" id="ARBA00022448"/>
    </source>
</evidence>
<evidence type="ECO:0000256" key="1">
    <source>
        <dbReference type="ARBA" id="ARBA00004651"/>
    </source>
</evidence>
<feature type="transmembrane region" description="Helical" evidence="11">
    <location>
        <begin position="180"/>
        <end position="199"/>
    </location>
</feature>
<dbReference type="PROSITE" id="PS50850">
    <property type="entry name" value="MFS"/>
    <property type="match status" value="1"/>
</dbReference>
<evidence type="ECO:0000256" key="4">
    <source>
        <dbReference type="ARBA" id="ARBA00022475"/>
    </source>
</evidence>
<keyword evidence="4" id="KW-1003">Cell membrane</keyword>
<name>A0AAU8IY89_9ACTN</name>
<dbReference type="FunFam" id="1.20.1250.20:FF:000001">
    <property type="entry name" value="Dicarboxylate MFS transporter"/>
    <property type="match status" value="1"/>
</dbReference>
<evidence type="ECO:0000256" key="2">
    <source>
        <dbReference type="ARBA" id="ARBA00008240"/>
    </source>
</evidence>
<evidence type="ECO:0000256" key="11">
    <source>
        <dbReference type="SAM" id="Phobius"/>
    </source>
</evidence>
<dbReference type="InterPro" id="IPR036259">
    <property type="entry name" value="MFS_trans_sf"/>
</dbReference>
<dbReference type="PANTHER" id="PTHR43528:SF5">
    <property type="entry name" value="PROLINE_BETAINE TRANSPORTER"/>
    <property type="match status" value="1"/>
</dbReference>
<keyword evidence="3" id="KW-0813">Transport</keyword>
<feature type="transmembrane region" description="Helical" evidence="11">
    <location>
        <begin position="360"/>
        <end position="377"/>
    </location>
</feature>
<feature type="transmembrane region" description="Helical" evidence="11">
    <location>
        <begin position="397"/>
        <end position="415"/>
    </location>
</feature>
<comment type="function">
    <text evidence="9">May be a proton symporter involved in the uptake of osmolytes such as proline and glycine betaine.</text>
</comment>
<dbReference type="InterPro" id="IPR051084">
    <property type="entry name" value="H+-coupled_symporters"/>
</dbReference>
<evidence type="ECO:0000256" key="7">
    <source>
        <dbReference type="ARBA" id="ARBA00022989"/>
    </source>
</evidence>
<evidence type="ECO:0000313" key="13">
    <source>
        <dbReference type="EMBL" id="XCJ73420.1"/>
    </source>
</evidence>
<feature type="transmembrane region" description="Helical" evidence="11">
    <location>
        <begin position="80"/>
        <end position="102"/>
    </location>
</feature>
<reference evidence="13" key="1">
    <citation type="submission" date="2024-06" db="EMBL/GenBank/DDBJ databases">
        <title>Streptomyces sp. strain HUAS MG91 genome sequences.</title>
        <authorList>
            <person name="Mo P."/>
        </authorList>
    </citation>
    <scope>NUCLEOTIDE SEQUENCE</scope>
    <source>
        <strain evidence="13">HUAS MG91</strain>
    </source>
</reference>
<sequence length="437" mass="46828">MGREQWKKILVGSAGNMVEWFDWFVYASFATYFAGAFFPDGNPTAQLMNTAGIFAVGFFMRPVGGWLLGRVGDRKGRKAALTLTVTLMSASAVLIAVAPTYAVAGYGGAVVLLIARLLQGLSVGGEYAASATYLTEASAPERRGFASSFQYVSMTAGQIVGLGLQIVLQRTMSDDALHSWGWRIPFIIGALGAAIIFWLRRSMLETEVYAESADDDATVGGDDKGTIKALWAHKREAFLVIALTMGGTVAYYTYTTYLTKYLSNSAGLSKETATLVSFCALVVFACIQPLAGALSDRIGRRPLLITFAVGSTFLTVPIMTLLQHAGSFWPALGLALLALVVVTGYTSINACVKAELFPTGIRALGVALPYAIANALFGGTAEYVALWFKNAGVESGFYWYVAGCAAVSLIVYLTMRETRDIDLSRVQRAEAVQNQPA</sequence>
<dbReference type="SUPFAM" id="SSF103473">
    <property type="entry name" value="MFS general substrate transporter"/>
    <property type="match status" value="1"/>
</dbReference>
<feature type="domain" description="Major facilitator superfamily (MFS) profile" evidence="12">
    <location>
        <begin position="8"/>
        <end position="419"/>
    </location>
</feature>
<evidence type="ECO:0000259" key="12">
    <source>
        <dbReference type="PROSITE" id="PS50850"/>
    </source>
</evidence>
<evidence type="ECO:0000256" key="8">
    <source>
        <dbReference type="ARBA" id="ARBA00023136"/>
    </source>
</evidence>
<dbReference type="InterPro" id="IPR020846">
    <property type="entry name" value="MFS_dom"/>
</dbReference>
<keyword evidence="6" id="KW-0769">Symport</keyword>
<comment type="similarity">
    <text evidence="2">Belongs to the major facilitator superfamily. Metabolite:H+ Symporter (MHS) family (TC 2.A.1.6) family.</text>
</comment>
<proteinExistence type="inferred from homology"/>
<feature type="transmembrane region" description="Helical" evidence="11">
    <location>
        <begin position="328"/>
        <end position="348"/>
    </location>
</feature>
<dbReference type="Pfam" id="PF07690">
    <property type="entry name" value="MFS_1"/>
    <property type="match status" value="1"/>
</dbReference>
<keyword evidence="7 11" id="KW-1133">Transmembrane helix</keyword>
<protein>
    <recommendedName>
        <fullName evidence="10">Putative proline/betaine transporter</fullName>
    </recommendedName>
</protein>
<dbReference type="GO" id="GO:0015293">
    <property type="term" value="F:symporter activity"/>
    <property type="evidence" value="ECO:0007669"/>
    <property type="project" value="UniProtKB-KW"/>
</dbReference>
<comment type="subcellular location">
    <subcellularLocation>
        <location evidence="1">Cell membrane</location>
        <topology evidence="1">Multi-pass membrane protein</topology>
    </subcellularLocation>
</comment>
<dbReference type="KEGG" id="stac:ABII15_27205"/>
<dbReference type="CDD" id="cd17367">
    <property type="entry name" value="MFS_KgtP"/>
    <property type="match status" value="1"/>
</dbReference>
<feature type="transmembrane region" description="Helical" evidence="11">
    <location>
        <begin position="303"/>
        <end position="322"/>
    </location>
</feature>